<comment type="function">
    <text evidence="6">Catalyzes the interconversion of beta-pyran and beta-furan forms of D-ribose.</text>
</comment>
<evidence type="ECO:0000256" key="2">
    <source>
        <dbReference type="ARBA" id="ARBA00012862"/>
    </source>
</evidence>
<comment type="catalytic activity">
    <reaction evidence="1 6">
        <text>beta-D-ribopyranose = beta-D-ribofuranose</text>
        <dbReference type="Rhea" id="RHEA:25432"/>
        <dbReference type="ChEBI" id="CHEBI:27476"/>
        <dbReference type="ChEBI" id="CHEBI:47002"/>
        <dbReference type="EC" id="5.4.99.62"/>
    </reaction>
</comment>
<gene>
    <name evidence="6" type="primary">rbsD</name>
    <name evidence="7" type="ORF">GZ78_21935</name>
</gene>
<evidence type="ECO:0000256" key="6">
    <source>
        <dbReference type="HAMAP-Rule" id="MF_01661"/>
    </source>
</evidence>
<dbReference type="Proteomes" id="UP000028073">
    <property type="component" value="Unassembled WGS sequence"/>
</dbReference>
<sequence>MKKTRLLNPQLSRAVASLGHGQGLTVCDCGLPIGGSVERIDLALTHGVPGFLETLDVLLSETVVEEIIIAKEFAQVSPALHQQFAERIRLLEEEQGAPVRVVQVSHESFKVQSDLSKAVVRTGECTPYANVILKSGVAF</sequence>
<keyword evidence="4 6" id="KW-0413">Isomerase</keyword>
<protein>
    <recommendedName>
        <fullName evidence="2 6">D-ribose pyranase</fullName>
        <ecNumber evidence="2 6">5.4.99.62</ecNumber>
    </recommendedName>
</protein>
<dbReference type="STRING" id="1137799.GZ78_21935"/>
<dbReference type="AlphaFoldDB" id="A0A081NDJ0"/>
<dbReference type="HAMAP" id="MF_01661">
    <property type="entry name" value="D_rib_pyranase"/>
    <property type="match status" value="1"/>
</dbReference>
<dbReference type="GO" id="GO:0019303">
    <property type="term" value="P:D-ribose catabolic process"/>
    <property type="evidence" value="ECO:0007669"/>
    <property type="project" value="UniProtKB-UniRule"/>
</dbReference>
<dbReference type="SUPFAM" id="SSF102546">
    <property type="entry name" value="RbsD-like"/>
    <property type="match status" value="1"/>
</dbReference>
<reference evidence="7 8" key="1">
    <citation type="submission" date="2014-06" db="EMBL/GenBank/DDBJ databases">
        <title>Whole Genome Sequences of Three Symbiotic Endozoicomonas Bacteria.</title>
        <authorList>
            <person name="Neave M.J."/>
            <person name="Apprill A."/>
            <person name="Voolstra C.R."/>
        </authorList>
    </citation>
    <scope>NUCLEOTIDE SEQUENCE [LARGE SCALE GENOMIC DNA]</scope>
    <source>
        <strain evidence="7 8">DSM 25634</strain>
    </source>
</reference>
<dbReference type="OrthoDB" id="9805009at2"/>
<comment type="pathway">
    <text evidence="6">Carbohydrate metabolism; D-ribose degradation; D-ribose 5-phosphate from beta-D-ribopyranose: step 1/2.</text>
</comment>
<dbReference type="Pfam" id="PF05025">
    <property type="entry name" value="RbsD_FucU"/>
    <property type="match status" value="1"/>
</dbReference>
<feature type="active site" description="Proton donor" evidence="6">
    <location>
        <position position="20"/>
    </location>
</feature>
<dbReference type="GO" id="GO:0048029">
    <property type="term" value="F:monosaccharide binding"/>
    <property type="evidence" value="ECO:0007669"/>
    <property type="project" value="InterPro"/>
</dbReference>
<evidence type="ECO:0000256" key="4">
    <source>
        <dbReference type="ARBA" id="ARBA00023235"/>
    </source>
</evidence>
<feature type="binding site" evidence="6">
    <location>
        <position position="28"/>
    </location>
    <ligand>
        <name>substrate</name>
    </ligand>
</feature>
<dbReference type="GO" id="GO:0062193">
    <property type="term" value="F:D-ribose pyranase activity"/>
    <property type="evidence" value="ECO:0007669"/>
    <property type="project" value="UniProtKB-EC"/>
</dbReference>
<feature type="binding site" evidence="6">
    <location>
        <position position="106"/>
    </location>
    <ligand>
        <name>substrate</name>
    </ligand>
</feature>
<evidence type="ECO:0000256" key="1">
    <source>
        <dbReference type="ARBA" id="ARBA00000223"/>
    </source>
</evidence>
<dbReference type="Gene3D" id="3.40.1650.10">
    <property type="entry name" value="RbsD-like domain"/>
    <property type="match status" value="1"/>
</dbReference>
<organism evidence="7 8">
    <name type="scientific">Endozoicomonas numazuensis</name>
    <dbReference type="NCBI Taxonomy" id="1137799"/>
    <lineage>
        <taxon>Bacteria</taxon>
        <taxon>Pseudomonadati</taxon>
        <taxon>Pseudomonadota</taxon>
        <taxon>Gammaproteobacteria</taxon>
        <taxon>Oceanospirillales</taxon>
        <taxon>Endozoicomonadaceae</taxon>
        <taxon>Endozoicomonas</taxon>
    </lineage>
</organism>
<evidence type="ECO:0000313" key="8">
    <source>
        <dbReference type="Proteomes" id="UP000028073"/>
    </source>
</evidence>
<feature type="binding site" evidence="6">
    <location>
        <begin position="128"/>
        <end position="130"/>
    </location>
    <ligand>
        <name>substrate</name>
    </ligand>
</feature>
<dbReference type="InterPro" id="IPR023750">
    <property type="entry name" value="RbsD-like_sf"/>
</dbReference>
<keyword evidence="5 6" id="KW-0119">Carbohydrate metabolism</keyword>
<dbReference type="RefSeq" id="WP_034840521.1">
    <property type="nucleotide sequence ID" value="NZ_JOKH01000005.1"/>
</dbReference>
<dbReference type="PANTHER" id="PTHR37831">
    <property type="entry name" value="D-RIBOSE PYRANASE"/>
    <property type="match status" value="1"/>
</dbReference>
<dbReference type="NCBIfam" id="NF008761">
    <property type="entry name" value="PRK11797.1"/>
    <property type="match status" value="1"/>
</dbReference>
<accession>A0A081NDJ0</accession>
<dbReference type="EMBL" id="JOKH01000005">
    <property type="protein sequence ID" value="KEQ16513.1"/>
    <property type="molecule type" value="Genomic_DNA"/>
</dbReference>
<comment type="similarity">
    <text evidence="6">Belongs to the RbsD / FucU family. RbsD subfamily.</text>
</comment>
<evidence type="ECO:0000256" key="3">
    <source>
        <dbReference type="ARBA" id="ARBA00022490"/>
    </source>
</evidence>
<dbReference type="UniPathway" id="UPA00916">
    <property type="reaction ID" value="UER00888"/>
</dbReference>
<name>A0A081NDJ0_9GAMM</name>
<dbReference type="InterPro" id="IPR023064">
    <property type="entry name" value="D-ribose_pyranase"/>
</dbReference>
<evidence type="ECO:0000313" key="7">
    <source>
        <dbReference type="EMBL" id="KEQ16513.1"/>
    </source>
</evidence>
<dbReference type="eggNOG" id="COG1869">
    <property type="taxonomic scope" value="Bacteria"/>
</dbReference>
<keyword evidence="8" id="KW-1185">Reference proteome</keyword>
<dbReference type="GO" id="GO:0016872">
    <property type="term" value="F:intramolecular lyase activity"/>
    <property type="evidence" value="ECO:0007669"/>
    <property type="project" value="UniProtKB-UniRule"/>
</dbReference>
<comment type="subcellular location">
    <subcellularLocation>
        <location evidence="6">Cytoplasm</location>
    </subcellularLocation>
</comment>
<proteinExistence type="inferred from homology"/>
<dbReference type="InterPro" id="IPR007721">
    <property type="entry name" value="RbsD_FucU"/>
</dbReference>
<dbReference type="GO" id="GO:0005829">
    <property type="term" value="C:cytosol"/>
    <property type="evidence" value="ECO:0007669"/>
    <property type="project" value="TreeGrafter"/>
</dbReference>
<evidence type="ECO:0000256" key="5">
    <source>
        <dbReference type="ARBA" id="ARBA00023277"/>
    </source>
</evidence>
<comment type="caution">
    <text evidence="7">The sequence shown here is derived from an EMBL/GenBank/DDBJ whole genome shotgun (WGS) entry which is preliminary data.</text>
</comment>
<dbReference type="PANTHER" id="PTHR37831:SF1">
    <property type="entry name" value="D-RIBOSE PYRANASE"/>
    <property type="match status" value="1"/>
</dbReference>
<keyword evidence="3 6" id="KW-0963">Cytoplasm</keyword>
<comment type="subunit">
    <text evidence="6">Homodecamer.</text>
</comment>
<dbReference type="EC" id="5.4.99.62" evidence="2 6"/>